<comment type="similarity">
    <text evidence="1">Belongs to the complex I NDUFA9 subunit family.</text>
</comment>
<organism evidence="7">
    <name type="scientific">Nyssomyia neivai</name>
    <dbReference type="NCBI Taxonomy" id="330878"/>
    <lineage>
        <taxon>Eukaryota</taxon>
        <taxon>Metazoa</taxon>
        <taxon>Ecdysozoa</taxon>
        <taxon>Arthropoda</taxon>
        <taxon>Hexapoda</taxon>
        <taxon>Insecta</taxon>
        <taxon>Pterygota</taxon>
        <taxon>Neoptera</taxon>
        <taxon>Endopterygota</taxon>
        <taxon>Diptera</taxon>
        <taxon>Nematocera</taxon>
        <taxon>Psychodoidea</taxon>
        <taxon>Psychodidae</taxon>
        <taxon>Nyssomyia</taxon>
    </lineage>
</organism>
<accession>A0A1L8E0R4</accession>
<proteinExistence type="inferred from homology"/>
<evidence type="ECO:0000256" key="1">
    <source>
        <dbReference type="ARBA" id="ARBA00038501"/>
    </source>
</evidence>
<dbReference type="PANTHER" id="PTHR12126:SF11">
    <property type="entry name" value="NADH DEHYDROGENASE [UBIQUINONE] 1 ALPHA SUBCOMPLEX SUBUNIT 9, MITOCHONDRIAL"/>
    <property type="match status" value="1"/>
</dbReference>
<comment type="subunit">
    <text evidence="5">Complex I is composed of 45 different subunits. This a component of the hydrophobic protein fraction. Interacts with BLOC1S1. Interacts with SLC2A4. Interacts with CLOCK. Interacts with RAB5IF.</text>
</comment>
<dbReference type="CDD" id="cd05271">
    <property type="entry name" value="NDUFA9_like_SDR_a"/>
    <property type="match status" value="1"/>
</dbReference>
<dbReference type="Pfam" id="PF01370">
    <property type="entry name" value="Epimerase"/>
    <property type="match status" value="1"/>
</dbReference>
<dbReference type="InterPro" id="IPR001509">
    <property type="entry name" value="Epimerase_deHydtase"/>
</dbReference>
<protein>
    <recommendedName>
        <fullName evidence="2">NADH dehydrogenase [ubiquinone] 1 alpha subcomplex subunit 9, mitochondrial</fullName>
    </recommendedName>
    <alternativeName>
        <fullName evidence="4">Complex I-39kD</fullName>
    </alternativeName>
    <alternativeName>
        <fullName evidence="3">NADH-ubiquinone oxidoreductase 39 kDa subunit</fullName>
    </alternativeName>
</protein>
<evidence type="ECO:0000256" key="3">
    <source>
        <dbReference type="ARBA" id="ARBA00042000"/>
    </source>
</evidence>
<evidence type="ECO:0000256" key="5">
    <source>
        <dbReference type="ARBA" id="ARBA00046455"/>
    </source>
</evidence>
<dbReference type="AlphaFoldDB" id="A0A1L8E0R4"/>
<sequence length="406" mass="46826">MSALVLFSSSQIARQNAGSLGVLCTRVHYSTDAPRALKTTNLGAMKRGTGGRSSFNGMVATVFGSTGFMGRYVCNKLGKLGTQMILPYRADHYDAMRLKVTGDLGQVLFQFYNLNDEESIRKAVRHSNVVINLVGRDWETNNFSFNDVHVDGARRLARICREMGVERFIHLSALNASPHPDPLILKEGSKFLKSKYYGELAVREEFPEATIFRPSDIYGQEDRFLRYYAHVWRRQLRWMPQWHKGEKTIKQPVFCSDLAQGIINAARDPDSAGKIYQAVGPRRYQLSELVDWFHRVMRKNYDMWGYVRYDMRWDPTFMMKVRLTELICPSFKVADLHTERVEREYVTDVVLPSIATLEDLGVTLTKMEDQIPWELRPYRAAQYYDAELDEFEKPAPPNYIEATARV</sequence>
<dbReference type="PANTHER" id="PTHR12126">
    <property type="entry name" value="NADH-UBIQUINONE OXIDOREDUCTASE 39 KDA SUBUNIT-RELATED"/>
    <property type="match status" value="1"/>
</dbReference>
<keyword evidence="7" id="KW-0830">Ubiquinone</keyword>
<dbReference type="EMBL" id="GFDF01001830">
    <property type="protein sequence ID" value="JAV12254.1"/>
    <property type="molecule type" value="Transcribed_RNA"/>
</dbReference>
<dbReference type="InterPro" id="IPR036291">
    <property type="entry name" value="NAD(P)-bd_dom_sf"/>
</dbReference>
<dbReference type="Gene3D" id="3.40.50.720">
    <property type="entry name" value="NAD(P)-binding Rossmann-like Domain"/>
    <property type="match status" value="1"/>
</dbReference>
<evidence type="ECO:0000313" key="7">
    <source>
        <dbReference type="EMBL" id="JAV12254.1"/>
    </source>
</evidence>
<dbReference type="GO" id="GO:0044877">
    <property type="term" value="F:protein-containing complex binding"/>
    <property type="evidence" value="ECO:0007669"/>
    <property type="project" value="TreeGrafter"/>
</dbReference>
<feature type="domain" description="NAD-dependent epimerase/dehydratase" evidence="6">
    <location>
        <begin position="61"/>
        <end position="276"/>
    </location>
</feature>
<evidence type="ECO:0000256" key="2">
    <source>
        <dbReference type="ARBA" id="ARBA00040720"/>
    </source>
</evidence>
<evidence type="ECO:0000259" key="6">
    <source>
        <dbReference type="Pfam" id="PF01370"/>
    </source>
</evidence>
<dbReference type="GO" id="GO:0005739">
    <property type="term" value="C:mitochondrion"/>
    <property type="evidence" value="ECO:0007669"/>
    <property type="project" value="TreeGrafter"/>
</dbReference>
<dbReference type="FunFam" id="3.40.50.720:FF:000537">
    <property type="entry name" value="NADH-ubiquinone oxidoreductase 39 kDa subunit"/>
    <property type="match status" value="1"/>
</dbReference>
<dbReference type="InterPro" id="IPR051207">
    <property type="entry name" value="ComplexI_NDUFA9_subunit"/>
</dbReference>
<name>A0A1L8E0R4_9DIPT</name>
<evidence type="ECO:0000256" key="4">
    <source>
        <dbReference type="ARBA" id="ARBA00043145"/>
    </source>
</evidence>
<dbReference type="SUPFAM" id="SSF51735">
    <property type="entry name" value="NAD(P)-binding Rossmann-fold domains"/>
    <property type="match status" value="1"/>
</dbReference>
<reference evidence="7" key="1">
    <citation type="submission" date="2016-12" db="EMBL/GenBank/DDBJ databases">
        <title>An insight into the sialome and mialome of the sand fly, Nyssomyia neivai.</title>
        <authorList>
            <person name="Sebastian V."/>
            <person name="Goulart T.M."/>
            <person name="Oliveira W."/>
            <person name="Calvo E."/>
            <person name="Oliveira L.F."/>
            <person name="Pinto M.C."/>
            <person name="Rosselino A.M."/>
            <person name="Ribeiro J.M."/>
        </authorList>
    </citation>
    <scope>NUCLEOTIDE SEQUENCE</scope>
</reference>